<gene>
    <name evidence="9" type="ORF">HMPREF1541_08363</name>
</gene>
<protein>
    <recommendedName>
        <fullName evidence="8">Tryptophan synthase beta chain-like PALP domain-containing protein</fullName>
    </recommendedName>
</protein>
<dbReference type="PROSITE" id="PS00901">
    <property type="entry name" value="CYS_SYNTHASE"/>
    <property type="match status" value="1"/>
</dbReference>
<name>W2RLN5_CYPE1</name>
<dbReference type="OrthoDB" id="10259545at2759"/>
<dbReference type="InterPro" id="IPR001216">
    <property type="entry name" value="P-phosphate_BS"/>
</dbReference>
<dbReference type="InParanoid" id="W2RLN5"/>
<dbReference type="STRING" id="1220924.W2RLN5"/>
<feature type="domain" description="Tryptophan synthase beta chain-like PALP" evidence="8">
    <location>
        <begin position="67"/>
        <end position="407"/>
    </location>
</feature>
<comment type="cofactor">
    <cofactor evidence="1">
        <name>pyridoxal 5'-phosphate</name>
        <dbReference type="ChEBI" id="CHEBI:597326"/>
    </cofactor>
</comment>
<keyword evidence="6" id="KW-0198">Cysteine biosynthesis</keyword>
<dbReference type="Proteomes" id="UP000030752">
    <property type="component" value="Unassembled WGS sequence"/>
</dbReference>
<reference evidence="9 10" key="1">
    <citation type="submission" date="2013-03" db="EMBL/GenBank/DDBJ databases">
        <title>The Genome Sequence of Phialophora europaea CBS 101466.</title>
        <authorList>
            <consortium name="The Broad Institute Genomics Platform"/>
            <person name="Cuomo C."/>
            <person name="de Hoog S."/>
            <person name="Gorbushina A."/>
            <person name="Walker B."/>
            <person name="Young S.K."/>
            <person name="Zeng Q."/>
            <person name="Gargeya S."/>
            <person name="Fitzgerald M."/>
            <person name="Haas B."/>
            <person name="Abouelleil A."/>
            <person name="Allen A.W."/>
            <person name="Alvarado L."/>
            <person name="Arachchi H.M."/>
            <person name="Berlin A.M."/>
            <person name="Chapman S.B."/>
            <person name="Gainer-Dewar J."/>
            <person name="Goldberg J."/>
            <person name="Griggs A."/>
            <person name="Gujja S."/>
            <person name="Hansen M."/>
            <person name="Howarth C."/>
            <person name="Imamovic A."/>
            <person name="Ireland A."/>
            <person name="Larimer J."/>
            <person name="McCowan C."/>
            <person name="Murphy C."/>
            <person name="Pearson M."/>
            <person name="Poon T.W."/>
            <person name="Priest M."/>
            <person name="Roberts A."/>
            <person name="Saif S."/>
            <person name="Shea T."/>
            <person name="Sisk P."/>
            <person name="Sykes S."/>
            <person name="Wortman J."/>
            <person name="Nusbaum C."/>
            <person name="Birren B."/>
        </authorList>
    </citation>
    <scope>NUCLEOTIDE SEQUENCE [LARGE SCALE GENOMIC DNA]</scope>
    <source>
        <strain evidence="9 10">CBS 101466</strain>
    </source>
</reference>
<dbReference type="FunCoup" id="W2RLN5">
    <property type="interactions" value="221"/>
</dbReference>
<sequence length="456" mass="48719">MPAWETHHLFLAVASGAILAYTLAKARQHYTTTDLSTSPALLHSHSDNPQSSEPTPPPSASPSLASTIGHTPLVLLPTLSRLTQCSIYAKLELLNPGGSPKDRVALSILTSLATNPSPSSDTNTNPPPLLQPGDTIYEGTVGSTGISLATLARAQGIHCHIIMPSDQAIEKSNLLRKLGAKVTRVPPAPIVDQKHFVNVARRLAAEHTRAFEAGSTSLLLPDGQAIAVRGRGWFANQFETDANWRAHFEGTGPEVWAQMAGRVDAFVAGAGTGGTVSGVGLFLKEKDEACKVVLADPQGSGLYNKVRNGVFWSEYEREGTRRRSQVDTVIEGIGLVRSTRNWEVGSEKGVVDDAVKVTDAQAKNMARWLVEHEGWFVGGSSAVNCVAALKTALELGPGHRIVTILCDSGMRHLSKFWAQIGDPGGETKVELDDILSGRDLRERGDNETVSGDINAP</sequence>
<dbReference type="PANTHER" id="PTHR10314">
    <property type="entry name" value="CYSTATHIONINE BETA-SYNTHASE"/>
    <property type="match status" value="1"/>
</dbReference>
<evidence type="ECO:0000256" key="5">
    <source>
        <dbReference type="ARBA" id="ARBA00022898"/>
    </source>
</evidence>
<evidence type="ECO:0000313" key="9">
    <source>
        <dbReference type="EMBL" id="ETN37372.1"/>
    </source>
</evidence>
<evidence type="ECO:0000256" key="4">
    <source>
        <dbReference type="ARBA" id="ARBA00022679"/>
    </source>
</evidence>
<organism evidence="9 10">
    <name type="scientific">Cyphellophora europaea (strain CBS 101466)</name>
    <name type="common">Phialophora europaea</name>
    <dbReference type="NCBI Taxonomy" id="1220924"/>
    <lineage>
        <taxon>Eukaryota</taxon>
        <taxon>Fungi</taxon>
        <taxon>Dikarya</taxon>
        <taxon>Ascomycota</taxon>
        <taxon>Pezizomycotina</taxon>
        <taxon>Eurotiomycetes</taxon>
        <taxon>Chaetothyriomycetidae</taxon>
        <taxon>Chaetothyriales</taxon>
        <taxon>Cyphellophoraceae</taxon>
        <taxon>Cyphellophora</taxon>
    </lineage>
</organism>
<dbReference type="Gene3D" id="3.40.50.1100">
    <property type="match status" value="2"/>
</dbReference>
<dbReference type="SUPFAM" id="SSF53686">
    <property type="entry name" value="Tryptophan synthase beta subunit-like PLP-dependent enzymes"/>
    <property type="match status" value="1"/>
</dbReference>
<accession>W2RLN5</accession>
<evidence type="ECO:0000256" key="6">
    <source>
        <dbReference type="ARBA" id="ARBA00023192"/>
    </source>
</evidence>
<dbReference type="HOGENOM" id="CLU_021018_1_0_1"/>
<dbReference type="GO" id="GO:0006535">
    <property type="term" value="P:cysteine biosynthetic process from serine"/>
    <property type="evidence" value="ECO:0007669"/>
    <property type="project" value="InterPro"/>
</dbReference>
<dbReference type="InterPro" id="IPR050214">
    <property type="entry name" value="Cys_Synth/Cystath_Beta-Synth"/>
</dbReference>
<keyword evidence="3" id="KW-0028">Amino-acid biosynthesis</keyword>
<dbReference type="InterPro" id="IPR001926">
    <property type="entry name" value="TrpB-like_PALP"/>
</dbReference>
<feature type="region of interest" description="Disordered" evidence="7">
    <location>
        <begin position="38"/>
        <end position="66"/>
    </location>
</feature>
<keyword evidence="5" id="KW-0663">Pyridoxal phosphate</keyword>
<dbReference type="GeneID" id="19975702"/>
<comment type="similarity">
    <text evidence="2">Belongs to the cysteine synthase/cystathionine beta-synthase family.</text>
</comment>
<dbReference type="VEuPathDB" id="FungiDB:HMPREF1541_08363"/>
<dbReference type="GO" id="GO:0016740">
    <property type="term" value="F:transferase activity"/>
    <property type="evidence" value="ECO:0007669"/>
    <property type="project" value="UniProtKB-KW"/>
</dbReference>
<dbReference type="InterPro" id="IPR036052">
    <property type="entry name" value="TrpB-like_PALP_sf"/>
</dbReference>
<evidence type="ECO:0000259" key="8">
    <source>
        <dbReference type="Pfam" id="PF00291"/>
    </source>
</evidence>
<proteinExistence type="inferred from homology"/>
<keyword evidence="10" id="KW-1185">Reference proteome</keyword>
<evidence type="ECO:0000256" key="1">
    <source>
        <dbReference type="ARBA" id="ARBA00001933"/>
    </source>
</evidence>
<dbReference type="Pfam" id="PF00291">
    <property type="entry name" value="PALP"/>
    <property type="match status" value="1"/>
</dbReference>
<dbReference type="FunFam" id="3.40.50.1100:FF:000016">
    <property type="entry name" value="Cysteine synthase A"/>
    <property type="match status" value="1"/>
</dbReference>
<dbReference type="RefSeq" id="XP_008720904.1">
    <property type="nucleotide sequence ID" value="XM_008722682.1"/>
</dbReference>
<evidence type="ECO:0000313" key="10">
    <source>
        <dbReference type="Proteomes" id="UP000030752"/>
    </source>
</evidence>
<dbReference type="CDD" id="cd01561">
    <property type="entry name" value="CBS_like"/>
    <property type="match status" value="1"/>
</dbReference>
<evidence type="ECO:0000256" key="3">
    <source>
        <dbReference type="ARBA" id="ARBA00022605"/>
    </source>
</evidence>
<dbReference type="EMBL" id="KB822724">
    <property type="protein sequence ID" value="ETN37372.1"/>
    <property type="molecule type" value="Genomic_DNA"/>
</dbReference>
<evidence type="ECO:0000256" key="2">
    <source>
        <dbReference type="ARBA" id="ARBA00007103"/>
    </source>
</evidence>
<dbReference type="eggNOG" id="KOG1481">
    <property type="taxonomic scope" value="Eukaryota"/>
</dbReference>
<keyword evidence="4" id="KW-0808">Transferase</keyword>
<evidence type="ECO:0000256" key="7">
    <source>
        <dbReference type="SAM" id="MobiDB-lite"/>
    </source>
</evidence>
<dbReference type="AlphaFoldDB" id="W2RLN5"/>